<feature type="transmembrane region" description="Helical" evidence="6">
    <location>
        <begin position="339"/>
        <end position="367"/>
    </location>
</feature>
<comment type="caution">
    <text evidence="7">The sequence shown here is derived from an EMBL/GenBank/DDBJ whole genome shotgun (WGS) entry which is preliminary data.</text>
</comment>
<feature type="transmembrane region" description="Helical" evidence="6">
    <location>
        <begin position="112"/>
        <end position="131"/>
    </location>
</feature>
<feature type="transmembrane region" description="Helical" evidence="6">
    <location>
        <begin position="388"/>
        <end position="411"/>
    </location>
</feature>
<keyword evidence="3 6" id="KW-0812">Transmembrane</keyword>
<dbReference type="Gene3D" id="1.20.1250.20">
    <property type="entry name" value="MFS general substrate transporter like domains"/>
    <property type="match status" value="1"/>
</dbReference>
<evidence type="ECO:0000313" key="8">
    <source>
        <dbReference type="Proteomes" id="UP000780801"/>
    </source>
</evidence>
<feature type="transmembrane region" description="Helical" evidence="6">
    <location>
        <begin position="315"/>
        <end position="333"/>
    </location>
</feature>
<evidence type="ECO:0008006" key="9">
    <source>
        <dbReference type="Google" id="ProtNLM"/>
    </source>
</evidence>
<comment type="subcellular location">
    <subcellularLocation>
        <location evidence="1">Cell membrane</location>
        <topology evidence="1">Multi-pass membrane protein</topology>
    </subcellularLocation>
</comment>
<dbReference type="InterPro" id="IPR036259">
    <property type="entry name" value="MFS_trans_sf"/>
</dbReference>
<evidence type="ECO:0000256" key="4">
    <source>
        <dbReference type="ARBA" id="ARBA00022989"/>
    </source>
</evidence>
<dbReference type="GO" id="GO:0005886">
    <property type="term" value="C:plasma membrane"/>
    <property type="evidence" value="ECO:0007669"/>
    <property type="project" value="UniProtKB-SubCell"/>
</dbReference>
<dbReference type="PANTHER" id="PTHR23513:SF6">
    <property type="entry name" value="MAJOR FACILITATOR SUPERFAMILY ASSOCIATED DOMAIN-CONTAINING PROTEIN"/>
    <property type="match status" value="1"/>
</dbReference>
<sequence length="495" mass="54283">MGLSNPFADFTKAERRNVLIYMVGIMLYKFDRFNATNTFANLGILQGLNQAFQCVGSIAIAPLIKRFPTRSVLASAIALFGLLSAVIVIIEASTGGKIPLDGKPRNGNWNPIILFFVYSIIGICHGMVELIRRVIPRDVVGGDVIKLKRMDAIVHVFYEVAGTAGAFFSTFLVLNLGNALAPAMTPFLFILAAISWRFISLLDADHENRKTLESLEKAPLMSQIGHGFVHFGMSLYRGGQIIFSSRKFIWLIPGYSIPLFTHRYLESQLSPAFAKRILNKSAYAQIMVGGSNFGELLGALFVLMFAKTIKTPLPWLRLDAITLLIIWILPYSYPAPSEALGYAWTLAAIWIPVSFGWAAGDVSLAAYIQSALAQIERPDDKISPLGAVMAFLYVTYIVLYASLGVVLGTVIDRSYKENNGDIRPALMNVGGVMYTVVGFVILVSTFIPKGSFAFNPDIIDNVEARDDDDVDGELAAYADFKAPAHKGQEVAEVKV</sequence>
<accession>A0A9P6KA98</accession>
<evidence type="ECO:0000256" key="2">
    <source>
        <dbReference type="ARBA" id="ARBA00022475"/>
    </source>
</evidence>
<keyword evidence="4 6" id="KW-1133">Transmembrane helix</keyword>
<reference evidence="7" key="1">
    <citation type="journal article" date="2020" name="Fungal Divers.">
        <title>Resolving the Mortierellaceae phylogeny through synthesis of multi-gene phylogenetics and phylogenomics.</title>
        <authorList>
            <person name="Vandepol N."/>
            <person name="Liber J."/>
            <person name="Desiro A."/>
            <person name="Na H."/>
            <person name="Kennedy M."/>
            <person name="Barry K."/>
            <person name="Grigoriev I.V."/>
            <person name="Miller A.N."/>
            <person name="O'Donnell K."/>
            <person name="Stajich J.E."/>
            <person name="Bonito G."/>
        </authorList>
    </citation>
    <scope>NUCLEOTIDE SEQUENCE</scope>
    <source>
        <strain evidence="7">KOD1015</strain>
    </source>
</reference>
<feature type="transmembrane region" description="Helical" evidence="6">
    <location>
        <begin position="431"/>
        <end position="448"/>
    </location>
</feature>
<evidence type="ECO:0000313" key="7">
    <source>
        <dbReference type="EMBL" id="KAF9577496.1"/>
    </source>
</evidence>
<feature type="transmembrane region" description="Helical" evidence="6">
    <location>
        <begin position="152"/>
        <end position="174"/>
    </location>
</feature>
<gene>
    <name evidence="7" type="ORF">BGW38_007257</name>
</gene>
<feature type="transmembrane region" description="Helical" evidence="6">
    <location>
        <begin position="248"/>
        <end position="265"/>
    </location>
</feature>
<evidence type="ECO:0000256" key="6">
    <source>
        <dbReference type="SAM" id="Phobius"/>
    </source>
</evidence>
<feature type="transmembrane region" description="Helical" evidence="6">
    <location>
        <begin position="285"/>
        <end position="306"/>
    </location>
</feature>
<dbReference type="SUPFAM" id="SSF103473">
    <property type="entry name" value="MFS general substrate transporter"/>
    <property type="match status" value="1"/>
</dbReference>
<evidence type="ECO:0000256" key="3">
    <source>
        <dbReference type="ARBA" id="ARBA00022692"/>
    </source>
</evidence>
<organism evidence="7 8">
    <name type="scientific">Lunasporangiospora selenospora</name>
    <dbReference type="NCBI Taxonomy" id="979761"/>
    <lineage>
        <taxon>Eukaryota</taxon>
        <taxon>Fungi</taxon>
        <taxon>Fungi incertae sedis</taxon>
        <taxon>Mucoromycota</taxon>
        <taxon>Mortierellomycotina</taxon>
        <taxon>Mortierellomycetes</taxon>
        <taxon>Mortierellales</taxon>
        <taxon>Mortierellaceae</taxon>
        <taxon>Lunasporangiospora</taxon>
    </lineage>
</organism>
<dbReference type="OrthoDB" id="5344169at2759"/>
<name>A0A9P6KA98_9FUNG</name>
<dbReference type="PANTHER" id="PTHR23513">
    <property type="entry name" value="INTEGRAL MEMBRANE EFFLUX PROTEIN-RELATED"/>
    <property type="match status" value="1"/>
</dbReference>
<keyword evidence="8" id="KW-1185">Reference proteome</keyword>
<protein>
    <recommendedName>
        <fullName evidence="9">Major Facilitator Superfamily protein</fullName>
    </recommendedName>
</protein>
<dbReference type="Proteomes" id="UP000780801">
    <property type="component" value="Unassembled WGS sequence"/>
</dbReference>
<dbReference type="EMBL" id="JAABOA010004755">
    <property type="protein sequence ID" value="KAF9577496.1"/>
    <property type="molecule type" value="Genomic_DNA"/>
</dbReference>
<dbReference type="AlphaFoldDB" id="A0A9P6KA98"/>
<evidence type="ECO:0000256" key="5">
    <source>
        <dbReference type="ARBA" id="ARBA00023136"/>
    </source>
</evidence>
<keyword evidence="5 6" id="KW-0472">Membrane</keyword>
<feature type="transmembrane region" description="Helical" evidence="6">
    <location>
        <begin position="72"/>
        <end position="92"/>
    </location>
</feature>
<proteinExistence type="predicted"/>
<feature type="transmembrane region" description="Helical" evidence="6">
    <location>
        <begin position="180"/>
        <end position="199"/>
    </location>
</feature>
<evidence type="ECO:0000256" key="1">
    <source>
        <dbReference type="ARBA" id="ARBA00004651"/>
    </source>
</evidence>
<keyword evidence="2" id="KW-1003">Cell membrane</keyword>